<dbReference type="FunFam" id="2.60.40.10:FF:000428">
    <property type="entry name" value="striated muscle preferentially expressed protein kinase"/>
    <property type="match status" value="1"/>
</dbReference>
<evidence type="ECO:0000256" key="4">
    <source>
        <dbReference type="ARBA" id="ARBA00022840"/>
    </source>
</evidence>
<feature type="compositionally biased region" description="Basic and acidic residues" evidence="8">
    <location>
        <begin position="2091"/>
        <end position="2100"/>
    </location>
</feature>
<evidence type="ECO:0000256" key="1">
    <source>
        <dbReference type="ARBA" id="ARBA00006692"/>
    </source>
</evidence>
<dbReference type="FunFam" id="2.60.40.10:FF:000497">
    <property type="entry name" value="Striated muscle preferentially expressed protein kinase"/>
    <property type="match status" value="1"/>
</dbReference>
<dbReference type="InterPro" id="IPR013783">
    <property type="entry name" value="Ig-like_fold"/>
</dbReference>
<feature type="compositionally biased region" description="Polar residues" evidence="8">
    <location>
        <begin position="129"/>
        <end position="150"/>
    </location>
</feature>
<feature type="compositionally biased region" description="Basic and acidic residues" evidence="8">
    <location>
        <begin position="2632"/>
        <end position="2643"/>
    </location>
</feature>
<feature type="region of interest" description="Disordered" evidence="8">
    <location>
        <begin position="3020"/>
        <end position="3049"/>
    </location>
</feature>
<dbReference type="FunFam" id="3.30.200.20:FF:000302">
    <property type="entry name" value="striated muscle preferentially expressed protein kinase"/>
    <property type="match status" value="1"/>
</dbReference>
<feature type="compositionally biased region" description="Basic and acidic residues" evidence="8">
    <location>
        <begin position="2465"/>
        <end position="2478"/>
    </location>
</feature>
<dbReference type="InterPro" id="IPR003599">
    <property type="entry name" value="Ig_sub"/>
</dbReference>
<dbReference type="CDD" id="cd14111">
    <property type="entry name" value="STKc_SPEG_rpt2"/>
    <property type="match status" value="1"/>
</dbReference>
<dbReference type="CDD" id="cd00063">
    <property type="entry name" value="FN3"/>
    <property type="match status" value="2"/>
</dbReference>
<evidence type="ECO:0000256" key="6">
    <source>
        <dbReference type="ARBA" id="ARBA00023319"/>
    </source>
</evidence>
<feature type="binding site" evidence="7">
    <location>
        <position position="1730"/>
    </location>
    <ligand>
        <name>ATP</name>
        <dbReference type="ChEBI" id="CHEBI:30616"/>
    </ligand>
</feature>
<feature type="compositionally biased region" description="Polar residues" evidence="8">
    <location>
        <begin position="2986"/>
        <end position="3001"/>
    </location>
</feature>
<keyword evidence="5" id="KW-1015">Disulfide bond</keyword>
<dbReference type="SMART" id="SM00409">
    <property type="entry name" value="IG"/>
    <property type="match status" value="9"/>
</dbReference>
<organism evidence="12 13">
    <name type="scientific">Nyctiprogne leucopyga</name>
    <dbReference type="NCBI Taxonomy" id="382315"/>
    <lineage>
        <taxon>Eukaryota</taxon>
        <taxon>Metazoa</taxon>
        <taxon>Chordata</taxon>
        <taxon>Craniata</taxon>
        <taxon>Vertebrata</taxon>
        <taxon>Euteleostomi</taxon>
        <taxon>Archelosauria</taxon>
        <taxon>Archosauria</taxon>
        <taxon>Dinosauria</taxon>
        <taxon>Saurischia</taxon>
        <taxon>Theropoda</taxon>
        <taxon>Coelurosauria</taxon>
        <taxon>Aves</taxon>
        <taxon>Neognathae</taxon>
        <taxon>Neoaves</taxon>
        <taxon>Strisores</taxon>
        <taxon>Caprimulgiformes</taxon>
        <taxon>Caprimulgidae</taxon>
        <taxon>Chordeilinae</taxon>
        <taxon>Nyctiprogne</taxon>
    </lineage>
</organism>
<dbReference type="SMART" id="SM00220">
    <property type="entry name" value="S_TKc"/>
    <property type="match status" value="2"/>
</dbReference>
<proteinExistence type="inferred from homology"/>
<dbReference type="PROSITE" id="PS00107">
    <property type="entry name" value="PROTEIN_KINASE_ATP"/>
    <property type="match status" value="1"/>
</dbReference>
<feature type="domain" description="Ig-like" evidence="10">
    <location>
        <begin position="1290"/>
        <end position="1380"/>
    </location>
</feature>
<feature type="region of interest" description="Disordered" evidence="8">
    <location>
        <begin position="2926"/>
        <end position="3003"/>
    </location>
</feature>
<feature type="non-terminal residue" evidence="12">
    <location>
        <position position="1"/>
    </location>
</feature>
<dbReference type="PROSITE" id="PS50011">
    <property type="entry name" value="PROTEIN_KINASE_DOM"/>
    <property type="match status" value="2"/>
</dbReference>
<feature type="region of interest" description="Disordered" evidence="8">
    <location>
        <begin position="2183"/>
        <end position="2682"/>
    </location>
</feature>
<dbReference type="SUPFAM" id="SSF56112">
    <property type="entry name" value="Protein kinase-like (PK-like)"/>
    <property type="match status" value="2"/>
</dbReference>
<feature type="compositionally biased region" description="Basic and acidic residues" evidence="8">
    <location>
        <begin position="742"/>
        <end position="760"/>
    </location>
</feature>
<feature type="compositionally biased region" description="Pro residues" evidence="8">
    <location>
        <begin position="293"/>
        <end position="303"/>
    </location>
</feature>
<dbReference type="GO" id="GO:0005524">
    <property type="term" value="F:ATP binding"/>
    <property type="evidence" value="ECO:0007669"/>
    <property type="project" value="UniProtKB-UniRule"/>
</dbReference>
<keyword evidence="12" id="KW-0418">Kinase</keyword>
<dbReference type="InterPro" id="IPR008271">
    <property type="entry name" value="Ser/Thr_kinase_AS"/>
</dbReference>
<evidence type="ECO:0000313" key="12">
    <source>
        <dbReference type="EMBL" id="NXW40605.1"/>
    </source>
</evidence>
<dbReference type="InterPro" id="IPR000719">
    <property type="entry name" value="Prot_kinase_dom"/>
</dbReference>
<feature type="compositionally biased region" description="Pro residues" evidence="8">
    <location>
        <begin position="2354"/>
        <end position="2371"/>
    </location>
</feature>
<feature type="region of interest" description="Disordered" evidence="8">
    <location>
        <begin position="600"/>
        <end position="690"/>
    </location>
</feature>
<protein>
    <submittedName>
        <fullName evidence="12">SPEG kinase</fullName>
    </submittedName>
</protein>
<evidence type="ECO:0000313" key="13">
    <source>
        <dbReference type="Proteomes" id="UP000551823"/>
    </source>
</evidence>
<dbReference type="FunFam" id="2.60.40.10:FF:000032">
    <property type="entry name" value="palladin isoform X1"/>
    <property type="match status" value="1"/>
</dbReference>
<dbReference type="Pfam" id="PF00041">
    <property type="entry name" value="fn3"/>
    <property type="match status" value="1"/>
</dbReference>
<dbReference type="FunFam" id="2.60.40.10:FF:000145">
    <property type="entry name" value="Myosin light chain kinase, smooth muscle"/>
    <property type="match status" value="1"/>
</dbReference>
<feature type="compositionally biased region" description="Basic and acidic residues" evidence="8">
    <location>
        <begin position="2400"/>
        <end position="2411"/>
    </location>
</feature>
<dbReference type="FunFam" id="2.60.40.10:FF:000513">
    <property type="entry name" value="striated muscle preferentially expressed protein kinase"/>
    <property type="match status" value="1"/>
</dbReference>
<dbReference type="SUPFAM" id="SSF48726">
    <property type="entry name" value="Immunoglobulin"/>
    <property type="match status" value="9"/>
</dbReference>
<dbReference type="Gene3D" id="1.10.510.10">
    <property type="entry name" value="Transferase(Phosphotransferase) domain 1"/>
    <property type="match status" value="2"/>
</dbReference>
<feature type="domain" description="Ig-like" evidence="10">
    <location>
        <begin position="967"/>
        <end position="1058"/>
    </location>
</feature>
<evidence type="ECO:0000259" key="11">
    <source>
        <dbReference type="PROSITE" id="PS50853"/>
    </source>
</evidence>
<keyword evidence="3 7" id="KW-0547">Nucleotide-binding</keyword>
<feature type="domain" description="Ig-like" evidence="10">
    <location>
        <begin position="1586"/>
        <end position="1674"/>
    </location>
</feature>
<feature type="domain" description="Ig-like" evidence="10">
    <location>
        <begin position="1063"/>
        <end position="1157"/>
    </location>
</feature>
<dbReference type="InterPro" id="IPR011009">
    <property type="entry name" value="Kinase-like_dom_sf"/>
</dbReference>
<feature type="domain" description="Protein kinase" evidence="9">
    <location>
        <begin position="3062"/>
        <end position="3314"/>
    </location>
</feature>
<feature type="domain" description="Fibronectin type-III" evidence="11">
    <location>
        <begin position="1387"/>
        <end position="1484"/>
    </location>
</feature>
<feature type="domain" description="Ig-like" evidence="10">
    <location>
        <begin position="1160"/>
        <end position="1252"/>
    </location>
</feature>
<dbReference type="FunFam" id="2.60.40.10:FF:000541">
    <property type="entry name" value="striated muscle preferentially expressed protein kinase"/>
    <property type="match status" value="1"/>
</dbReference>
<evidence type="ECO:0000256" key="8">
    <source>
        <dbReference type="SAM" id="MobiDB-lite"/>
    </source>
</evidence>
<keyword evidence="4 7" id="KW-0067">ATP-binding</keyword>
<feature type="compositionally biased region" description="Polar residues" evidence="8">
    <location>
        <begin position="2602"/>
        <end position="2615"/>
    </location>
</feature>
<dbReference type="PROSITE" id="PS50835">
    <property type="entry name" value="IG_LIKE"/>
    <property type="match status" value="8"/>
</dbReference>
<feature type="compositionally biased region" description="Basic and acidic residues" evidence="8">
    <location>
        <begin position="2565"/>
        <end position="2588"/>
    </location>
</feature>
<feature type="compositionally biased region" description="Pro residues" evidence="8">
    <location>
        <begin position="2241"/>
        <end position="2251"/>
    </location>
</feature>
<feature type="region of interest" description="Disordered" evidence="8">
    <location>
        <begin position="169"/>
        <end position="192"/>
    </location>
</feature>
<dbReference type="InterPro" id="IPR017441">
    <property type="entry name" value="Protein_kinase_ATP_BS"/>
</dbReference>
<dbReference type="SMART" id="SM00060">
    <property type="entry name" value="FN3"/>
    <property type="match status" value="2"/>
</dbReference>
<dbReference type="FunFam" id="2.60.40.10:FF:000539">
    <property type="entry name" value="striated muscle preferentially expressed protein kinase"/>
    <property type="match status" value="1"/>
</dbReference>
<feature type="region of interest" description="Disordered" evidence="8">
    <location>
        <begin position="539"/>
        <end position="584"/>
    </location>
</feature>
<evidence type="ECO:0000256" key="5">
    <source>
        <dbReference type="ARBA" id="ARBA00023157"/>
    </source>
</evidence>
<evidence type="ECO:0000259" key="10">
    <source>
        <dbReference type="PROSITE" id="PS50835"/>
    </source>
</evidence>
<feature type="region of interest" description="Disordered" evidence="8">
    <location>
        <begin position="119"/>
        <end position="157"/>
    </location>
</feature>
<feature type="region of interest" description="Disordered" evidence="8">
    <location>
        <begin position="2022"/>
        <end position="2158"/>
    </location>
</feature>
<feature type="domain" description="Ig-like" evidence="10">
    <location>
        <begin position="803"/>
        <end position="891"/>
    </location>
</feature>
<dbReference type="InterPro" id="IPR013098">
    <property type="entry name" value="Ig_I-set"/>
</dbReference>
<evidence type="ECO:0000259" key="9">
    <source>
        <dbReference type="PROSITE" id="PS50011"/>
    </source>
</evidence>
<feature type="compositionally biased region" description="Low complexity" evidence="8">
    <location>
        <begin position="553"/>
        <end position="566"/>
    </location>
</feature>
<feature type="non-terminal residue" evidence="12">
    <location>
        <position position="3363"/>
    </location>
</feature>
<feature type="domain" description="Ig-like" evidence="10">
    <location>
        <begin position="31"/>
        <end position="112"/>
    </location>
</feature>
<feature type="region of interest" description="Disordered" evidence="8">
    <location>
        <begin position="1"/>
        <end position="28"/>
    </location>
</feature>
<feature type="compositionally biased region" description="Basic and acidic residues" evidence="8">
    <location>
        <begin position="2522"/>
        <end position="2532"/>
    </location>
</feature>
<dbReference type="Gene3D" id="2.60.40.10">
    <property type="entry name" value="Immunoglobulins"/>
    <property type="match status" value="11"/>
</dbReference>
<dbReference type="PROSITE" id="PS00108">
    <property type="entry name" value="PROTEIN_KINASE_ST"/>
    <property type="match status" value="1"/>
</dbReference>
<feature type="compositionally biased region" description="Polar residues" evidence="8">
    <location>
        <begin position="2654"/>
        <end position="2663"/>
    </location>
</feature>
<dbReference type="FunFam" id="2.60.40.10:FF:000784">
    <property type="entry name" value="Striated muscle preferentially expressed protein kinase"/>
    <property type="match status" value="1"/>
</dbReference>
<accession>A0A7L4BSM0</accession>
<feature type="compositionally biased region" description="Basic and acidic residues" evidence="8">
    <location>
        <begin position="2490"/>
        <end position="2501"/>
    </location>
</feature>
<feature type="region of interest" description="Disordered" evidence="8">
    <location>
        <begin position="726"/>
        <end position="795"/>
    </location>
</feature>
<dbReference type="Gene3D" id="3.30.200.20">
    <property type="entry name" value="Phosphorylase Kinase, domain 1"/>
    <property type="match status" value="2"/>
</dbReference>
<dbReference type="SMART" id="SM00408">
    <property type="entry name" value="IGc2"/>
    <property type="match status" value="8"/>
</dbReference>
<comment type="caution">
    <text evidence="12">The sequence shown here is derived from an EMBL/GenBank/DDBJ whole genome shotgun (WGS) entry which is preliminary data.</text>
</comment>
<evidence type="ECO:0000256" key="7">
    <source>
        <dbReference type="PROSITE-ProRule" id="PRU10141"/>
    </source>
</evidence>
<feature type="compositionally biased region" description="Polar residues" evidence="8">
    <location>
        <begin position="380"/>
        <end position="397"/>
    </location>
</feature>
<dbReference type="PANTHER" id="PTHR47633:SF3">
    <property type="entry name" value="STRIATED MUSCLE PREFERENTIALLY EXPRESSED PROTEIN KINASE"/>
    <property type="match status" value="1"/>
</dbReference>
<dbReference type="InterPro" id="IPR036116">
    <property type="entry name" value="FN3_sf"/>
</dbReference>
<evidence type="ECO:0000256" key="2">
    <source>
        <dbReference type="ARBA" id="ARBA00022737"/>
    </source>
</evidence>
<feature type="domain" description="Fibronectin type-III" evidence="11">
    <location>
        <begin position="2779"/>
        <end position="2870"/>
    </location>
</feature>
<evidence type="ECO:0000256" key="3">
    <source>
        <dbReference type="ARBA" id="ARBA00022741"/>
    </source>
</evidence>
<keyword evidence="2" id="KW-0677">Repeat</keyword>
<dbReference type="SUPFAM" id="SSF49265">
    <property type="entry name" value="Fibronectin type III"/>
    <property type="match status" value="1"/>
</dbReference>
<keyword evidence="13" id="KW-1185">Reference proteome</keyword>
<dbReference type="InterPro" id="IPR036179">
    <property type="entry name" value="Ig-like_dom_sf"/>
</dbReference>
<dbReference type="Pfam" id="PF07679">
    <property type="entry name" value="I-set"/>
    <property type="match status" value="8"/>
</dbReference>
<feature type="domain" description="Protein kinase" evidence="9">
    <location>
        <begin position="1701"/>
        <end position="1926"/>
    </location>
</feature>
<reference evidence="12 13" key="1">
    <citation type="submission" date="2019-09" db="EMBL/GenBank/DDBJ databases">
        <title>Bird 10,000 Genomes (B10K) Project - Family phase.</title>
        <authorList>
            <person name="Zhang G."/>
        </authorList>
    </citation>
    <scope>NUCLEOTIDE SEQUENCE [LARGE SCALE GENOMIC DNA]</scope>
    <source>
        <strain evidence="12">B10K-DU-005-01</strain>
    </source>
</reference>
<dbReference type="Pfam" id="PF00069">
    <property type="entry name" value="Pkinase"/>
    <property type="match status" value="3"/>
</dbReference>
<dbReference type="InterPro" id="IPR003961">
    <property type="entry name" value="FN3_dom"/>
</dbReference>
<dbReference type="Proteomes" id="UP000551823">
    <property type="component" value="Unassembled WGS sequence"/>
</dbReference>
<dbReference type="FunFam" id="2.60.40.10:FF:000538">
    <property type="entry name" value="Striated muscle preferentially expressed protein kinase"/>
    <property type="match status" value="1"/>
</dbReference>
<feature type="region of interest" description="Disordered" evidence="8">
    <location>
        <begin position="278"/>
        <end position="408"/>
    </location>
</feature>
<dbReference type="InterPro" id="IPR003598">
    <property type="entry name" value="Ig_sub2"/>
</dbReference>
<dbReference type="Pfam" id="PF16650">
    <property type="entry name" value="SPEG_u2"/>
    <property type="match status" value="1"/>
</dbReference>
<keyword evidence="12" id="KW-0808">Transferase</keyword>
<dbReference type="InterPro" id="IPR007110">
    <property type="entry name" value="Ig-like_dom"/>
</dbReference>
<dbReference type="PANTHER" id="PTHR47633">
    <property type="entry name" value="IMMUNOGLOBULIN"/>
    <property type="match status" value="1"/>
</dbReference>
<feature type="compositionally biased region" description="Basic residues" evidence="8">
    <location>
        <begin position="769"/>
        <end position="779"/>
    </location>
</feature>
<name>A0A7L4BSM0_9AVES</name>
<feature type="region of interest" description="Disordered" evidence="8">
    <location>
        <begin position="431"/>
        <end position="478"/>
    </location>
</feature>
<sequence length="3363" mass="365607">APPSPGIPPKRAKVTAEPGGPEEDPARPVAPFFARKLKNAAIGTGCDIRLRVVAVGNPRPSLRWYRNEELLAPRGEEYGTLWIRDSKKEDAGVYTCIAENERGEAMTSAVLAIIDMEDSETGEDEPSDPQVTQRSELQDETAFSTPTGGSDTLVDASMNTTPTSVLALSQAEERSSWSGSQQTVVEKETDASLSVRGPYLRPTAWQQPQGTPRQANTPAPCGAEVRHLGVEPLVRASRANLVGTSWGSEDSLSVASDPYGSAFSLYRGRALSLHVSIPQGGYRRDDPQSSPVSPKPGAEPPRSPAALPLTAKPPILRSPSPRTGSCLPPPTGATSQPAARGPGVPSFTPVTPRKKSSVPAEYQDTVPEEYEEKIKKPKSSGYSQGSTQESRPQTPMSDASGRVSVRASPKLVRAGSKIFERLQYFEERRRSLEQADSPFPAHPCLPLRKTRSFDQPGSGLRRAGTLGSSREDVREGSNWELGGTAASRRLAFRQKAASFDERGKFAGRVYAIENKFAEELTRIKRTVSKQQLRRSQELCKAGLPPTPSPPAASEPTAPRAPRTPSSQGTSGRKALPPKAFPPAESTHVIQHLALSSMALVGPDGELEPGGQRGRKAQARGSAAAGQPTKAEDAGARKGPQQEGTGEVKKKEQWPLAQVTPQGRAALSQAGPTEGSPCLDGGPTGGARAPGTVSEALSARLAVPHGLYRRPEVPAEVRFLPWAKPGTEQEARLERSWAGQHSTGREVERRQTKVSEKKESGRTAQEGRSTRSKGKGRRARPTSPELESSDDSYVSAGEDPLEAPIFEIPIQDMTVAMGAEVLLKCIVTANPQPEVSWRKDGVPLRSSTMRPIKAEGERHTLLVRSARVADAGLYTVTAANEVGATCCSAILSVRPGSPALAPAVERHGNLAPPLGQASPITSDEEYLSPLEEFPESSTPQHRPAMKLQPRAEHGAAHSSPDSTFKAAPTFEMSLSDQSVLEGQDVSMSVRVRGEPKPIIYWLRNRQPVKYGRRHHTEEAEGERGLFTLHILAAERTDTGFYTCKAVNEYGTKQCEAKLEVRARPECQSLAIVVPLQDVVVGAGELALFECLVAGPPDMDVDWLSRGRLLQPALLKCKMHFDGRKCKLLLTSVHEDDSGIYTCKLSTAKDELTCSARLTVQPSVQPLFTRKLEDVDVVEGRTARFDCMISGTPAPTVTWTHFGQPVQEGENVRIQRDGGLHSLVIVHVGSEDEGQYVVTARNAHGHVECSAELYVEEPRPSAASQISKLEKMPSIPEEPEQAETEAECFTMPDFLKPLHNLDVVESKEAVLECQVAGLPYPSITWFHNGSRIDSTDDRKMMQYKDVHRLVFTAVSHAHAGVYKSVIANKVGKATCYAHLYVTDVVPTPPDGPPTVASVTGRAITLTWNKPKWLDTAIDPNSVTYVVQMQVLGTTQWPVLVAGVRDTTYTVHRLTKGAQYLFRVITATPKTNSKPSPPVGPVQLLDRGPYLEEAPVILDKPDVVYVVEGQPASITITINHVEATVIWKRGGQVLGEQEGTCEVTMPDDDQHCLRLLHVGRGAVGPLACEVSNRHGTASCTLHLRLAETPSFESIMEDIDAQEGETPRFAVVVEGKPLPDIMWYKDGELLEESSHLSFVYEDNECSLVVLGAAEPDSGVYTCTAKNLAGEVSCKAELVVRAAQPAADATMEEEALHRARRLTDHYDVHEEIGRGAFSYLRRVTEKSSRLDFAAKFVPGRTKAKQSARRELHILSQLDHERIVFFHDAFEKKNAVIMVMELYPPCGGRDEERLLGRWVGRAENLLMADSSSEQVRICDFGNAQELTPEEPQYCKYGTPEFVGPEIVNQSPVSSVTDIWPMGVIAYLCLTGISPFVGENDKTTLMNIRNYNVAFEERMFQGLTREAKGFVIKVLVNDRLRPNAEQTLEHPWFKTLAKGKVISTDHLKLFLSRRKWQRSQISYKCNMVLRPIPELLEDTSNHLSIAVPRHLKESPALSSSSDSDDLDELPFIPMPHQVEFSGSRMSLNEIPTDDEAVGPAEGPQLEGVTPGDVSAMEWQSQGVGKPGVALGKRPRGTGPRRPCAEAEAPGSSDEEAPEAQKRPEYPRKAMRKGSSLESPGSARRGELKRGGSADSALLLHRHPGTEEGAEAGRDPRRALAKAASMELPRRKGAWGEDDQAQRLELLRQRLLRGSPGDGKVSGLRGPLLETLGVSPDKKVPRPTRLEMPAPAVPRLESPSLSALSDARPPAPPDTPSPLTPTVVEMATPQAPATKAALGRRHVPEDRSQPATTTTGKKPMARGQEEKMPTKAAGASRQGAARTGTPAPPRSPAPGAQAPQMSSYAKVMQAMGAMAGGEPGTEEPPGPSLATPADPPVPAIAPALRREEKPTGSSSSLLIQDIDSEEVFEAKFKRGRESSLSRGLKLLTRSRSEDRHLASPPAPDEGIYRPTPAGVPLELRRDRPTGLVAKSKSVQDLHEVEKDRGFLRRMSVLLKRTPPAERKKSKGEDAGGETPSSGRRFSWSLALGGSKERRDSESLKSEPGGGGESESPVVAVRRKISATVERVSARLRSLSDERPEGEGPGELRRASSEGESLRTGPPPAPAPSSESLRSEGSTRSSASAKGEQRGGILPAPRGGDSQKRSRWERWGLSRGKKEKVASQPSIPSSLLQEEGPTTGRPHAPSESDFPPIFHIKLKDQVLLEGEALTLCCLPAGSPTPRILWMKDKRSLQPDNTLNVVSCKDGRQMLTIAKVSRKDAGLYECAAANALGTAISSCTLAVARLPGRPGTPEIPQKYKNTVLVLWKPAESKAPCTYTLERRLDGEHEWKIVSTGIIDCYFNVTELPPGSAAKFRVACVNKAGQGPYSTPSGKVHLEAAGEQALSHGAWGSWLWGRGCHMNPAPGLPASGSNLPLLPTDAQAAPAKDIAIPVPEKVASSRSTQTPVGQLEPPAAGAPPTTPPRKHKEAVQKADGEMQAALPAKVHQPLTPHEEMSTTTGSAPTLSPTPNAAPTRKMPTYMVTSFVSMPPVSPPTQEPPLTTVSSKEPLAESGVPEAKDGTALRQGVPQKPYTFLDEKARGRFGVIRLCKENATGKHYMAKIVPYEAERKQSVLQEYEILKALHHERIMALHEAYITPRYLVLICENCTGKEILYSIVDRFRYSEDDVVSYVLQLLQGLEYLHSRRIVHLDIKPDNVVISGMNALKIIDFGSAQTYNPLVLRQLGRRVGTLEYMSPEVVKGDPVGSAADVWGVGVLTYIMLSGRSPFFELDPIETENRILAGRFDAFKLYPNVSQSAALFIRKVLAVHPWSRPTVKDCFANAWLQDAYLMKLRRQTLTFTTNRLKEFLVEHQRRRSEAVTKHKVLLRSYQGSQ</sequence>
<comment type="similarity">
    <text evidence="1">Belongs to the protein kinase superfamily. CAMK Ser/Thr protein kinase family.</text>
</comment>
<dbReference type="PROSITE" id="PS50853">
    <property type="entry name" value="FN3"/>
    <property type="match status" value="2"/>
</dbReference>
<feature type="region of interest" description="Disordered" evidence="8">
    <location>
        <begin position="929"/>
        <end position="962"/>
    </location>
</feature>
<feature type="domain" description="Ig-like" evidence="10">
    <location>
        <begin position="2682"/>
        <end position="2772"/>
    </location>
</feature>
<dbReference type="GO" id="GO:0004674">
    <property type="term" value="F:protein serine/threonine kinase activity"/>
    <property type="evidence" value="ECO:0007669"/>
    <property type="project" value="UniProtKB-KW"/>
</dbReference>
<keyword evidence="6" id="KW-0393">Immunoglobulin domain</keyword>
<gene>
    <name evidence="12" type="primary">Speg</name>
    <name evidence="12" type="ORF">NYCLEU_R01501</name>
</gene>
<dbReference type="FunFam" id="1.10.510.10:FF:000363">
    <property type="entry name" value="Striated muscle preferentially expressed protein kinase"/>
    <property type="match status" value="1"/>
</dbReference>
<dbReference type="EMBL" id="VZZU01000064">
    <property type="protein sequence ID" value="NXW40605.1"/>
    <property type="molecule type" value="Genomic_DNA"/>
</dbReference>
<dbReference type="FunFam" id="2.60.40.10:FF:000080">
    <property type="entry name" value="Myosin light chain kinase, smooth muscle"/>
    <property type="match status" value="1"/>
</dbReference>